<dbReference type="AlphaFoldDB" id="A0A9W7ZR11"/>
<keyword evidence="4" id="KW-1133">Transmembrane helix</keyword>
<name>A0A9W7ZR11_9FUNG</name>
<keyword evidence="4" id="KW-0812">Transmembrane</keyword>
<feature type="compositionally biased region" description="Basic residues" evidence="3">
    <location>
        <begin position="132"/>
        <end position="142"/>
    </location>
</feature>
<feature type="region of interest" description="Disordered" evidence="3">
    <location>
        <begin position="594"/>
        <end position="626"/>
    </location>
</feature>
<reference evidence="5" key="1">
    <citation type="submission" date="2022-07" db="EMBL/GenBank/DDBJ databases">
        <title>Phylogenomic reconstructions and comparative analyses of Kickxellomycotina fungi.</title>
        <authorList>
            <person name="Reynolds N.K."/>
            <person name="Stajich J.E."/>
            <person name="Barry K."/>
            <person name="Grigoriev I.V."/>
            <person name="Crous P."/>
            <person name="Smith M.E."/>
        </authorList>
    </citation>
    <scope>NUCLEOTIDE SEQUENCE</scope>
    <source>
        <strain evidence="5">NBRC 100468</strain>
    </source>
</reference>
<dbReference type="PANTHER" id="PTHR10340">
    <property type="entry name" value="SPHINGOMYELIN PHOSPHODIESTERASE"/>
    <property type="match status" value="1"/>
</dbReference>
<accession>A0A9W7ZR11</accession>
<evidence type="ECO:0000313" key="5">
    <source>
        <dbReference type="EMBL" id="KAJ1914170.1"/>
    </source>
</evidence>
<keyword evidence="2" id="KW-0325">Glycoprotein</keyword>
<feature type="compositionally biased region" description="Basic and acidic residues" evidence="3">
    <location>
        <begin position="293"/>
        <end position="305"/>
    </location>
</feature>
<sequence length="751" mass="86069">MVHGFIAESEQAPLLQRTDATVSDRRSELPPPPPSFQHERFTRFRNPTRSGRRGLNTSINVFKAILFCIFLITVLVLVGWVLWLWFSDAFGDHHHHTHAHGHSPTILSPSSHFLKAQSYNANPNSGADTAGGKHKKKKKKPEKPHWPSVDFEDLLRKDNQVYDPSIIGTYLHITDLHIDPYYLPGSSVGSSCHRFGPYDPDDEQPDQLAGLFGTPNTRCDSPEILIDTMIGFLNRSFANTVDFVIWTGDNSRHDDDDFFPRTGTQVFDGERRLFDKMRSLFINRLNTTPNNDNNKKKVRDQEKQQQHRSVPVVFSLGNNDMKKHNILAKPNKQSTRKYFSQMVDIMGSDFIPTTQIPTFLYGGYYSYAIPDLPTTVISLNTLFFSKDNYKVGGCRAENSPGLGQLAWLRAQLMDARKHGRKVIIIGHHIPNLRNYRPTCLARYIKTVMKFKDIVMAQMFGHSNVDIWNFIGKHSIPFIANLDDDEQWEVDVNEKRGILGSQIATSDYADPEAIDKWEGEWIDEEDDEGNADFNKQEEKDIPDNEYFADIMEQNEMIIEDGTPANKLLVTTIGPSIIPKYQPGFRVVRYRRDLPGNANSIQKNPNTARQQKWWSTRRKPPHDSNLSRGQKIRAKHYAELPLGTLLDYDVYWMDLDKINTIYHGHPHDFGTTATITNGGSNDGDSMSALIAPQRPYESTLDDFQPPDFCRLYRASEAFDIMDLTVDSYLQWAKSILKEKDVRRMFKRYAFMAV</sequence>
<dbReference type="GO" id="GO:0008081">
    <property type="term" value="F:phosphoric diester hydrolase activity"/>
    <property type="evidence" value="ECO:0007669"/>
    <property type="project" value="TreeGrafter"/>
</dbReference>
<organism evidence="5 6">
    <name type="scientific">Mycoemilia scoparia</name>
    <dbReference type="NCBI Taxonomy" id="417184"/>
    <lineage>
        <taxon>Eukaryota</taxon>
        <taxon>Fungi</taxon>
        <taxon>Fungi incertae sedis</taxon>
        <taxon>Zoopagomycota</taxon>
        <taxon>Kickxellomycotina</taxon>
        <taxon>Kickxellomycetes</taxon>
        <taxon>Kickxellales</taxon>
        <taxon>Kickxellaceae</taxon>
        <taxon>Mycoemilia</taxon>
    </lineage>
</organism>
<dbReference type="GO" id="GO:0006798">
    <property type="term" value="P:polyphosphate catabolic process"/>
    <property type="evidence" value="ECO:0007669"/>
    <property type="project" value="TreeGrafter"/>
</dbReference>
<dbReference type="GO" id="GO:0000324">
    <property type="term" value="C:fungal-type vacuole"/>
    <property type="evidence" value="ECO:0007669"/>
    <property type="project" value="TreeGrafter"/>
</dbReference>
<proteinExistence type="predicted"/>
<evidence type="ECO:0000256" key="1">
    <source>
        <dbReference type="ARBA" id="ARBA00022801"/>
    </source>
</evidence>
<gene>
    <name evidence="5" type="primary">PPN1_2</name>
    <name evidence="5" type="ORF">H4219_004906</name>
</gene>
<feature type="region of interest" description="Disordered" evidence="3">
    <location>
        <begin position="118"/>
        <end position="148"/>
    </location>
</feature>
<feature type="transmembrane region" description="Helical" evidence="4">
    <location>
        <begin position="61"/>
        <end position="86"/>
    </location>
</feature>
<keyword evidence="4" id="KW-0472">Membrane</keyword>
<dbReference type="OrthoDB" id="348678at2759"/>
<feature type="compositionally biased region" description="Polar residues" evidence="3">
    <location>
        <begin position="595"/>
        <end position="612"/>
    </location>
</feature>
<evidence type="ECO:0000256" key="2">
    <source>
        <dbReference type="ARBA" id="ARBA00023180"/>
    </source>
</evidence>
<dbReference type="EC" id="3.6.1.10" evidence="5"/>
<dbReference type="GO" id="GO:0000298">
    <property type="term" value="F:endopolyphosphatase activity"/>
    <property type="evidence" value="ECO:0007669"/>
    <property type="project" value="UniProtKB-EC"/>
</dbReference>
<comment type="caution">
    <text evidence="5">The sequence shown here is derived from an EMBL/GenBank/DDBJ whole genome shotgun (WGS) entry which is preliminary data.</text>
</comment>
<feature type="compositionally biased region" description="Polar residues" evidence="3">
    <location>
        <begin position="118"/>
        <end position="127"/>
    </location>
</feature>
<dbReference type="PANTHER" id="PTHR10340:SF55">
    <property type="entry name" value="ENDOPOLYPHOSPHATASE"/>
    <property type="match status" value="1"/>
</dbReference>
<dbReference type="EMBL" id="JANBPU010000214">
    <property type="protein sequence ID" value="KAJ1914170.1"/>
    <property type="molecule type" value="Genomic_DNA"/>
</dbReference>
<keyword evidence="6" id="KW-1185">Reference proteome</keyword>
<evidence type="ECO:0000313" key="6">
    <source>
        <dbReference type="Proteomes" id="UP001150538"/>
    </source>
</evidence>
<dbReference type="Proteomes" id="UP001150538">
    <property type="component" value="Unassembled WGS sequence"/>
</dbReference>
<feature type="region of interest" description="Disordered" evidence="3">
    <location>
        <begin position="285"/>
        <end position="308"/>
    </location>
</feature>
<dbReference type="Gene3D" id="3.60.21.10">
    <property type="match status" value="1"/>
</dbReference>
<evidence type="ECO:0000256" key="4">
    <source>
        <dbReference type="SAM" id="Phobius"/>
    </source>
</evidence>
<dbReference type="GO" id="GO:0005615">
    <property type="term" value="C:extracellular space"/>
    <property type="evidence" value="ECO:0007669"/>
    <property type="project" value="TreeGrafter"/>
</dbReference>
<evidence type="ECO:0000256" key="3">
    <source>
        <dbReference type="SAM" id="MobiDB-lite"/>
    </source>
</evidence>
<protein>
    <submittedName>
        <fullName evidence="5">Endopolyphosphatase</fullName>
        <ecNumber evidence="5">3.6.1.10</ecNumber>
    </submittedName>
</protein>
<dbReference type="InterPro" id="IPR029052">
    <property type="entry name" value="Metallo-depent_PP-like"/>
</dbReference>
<keyword evidence="1 5" id="KW-0378">Hydrolase</keyword>
<feature type="region of interest" description="Disordered" evidence="3">
    <location>
        <begin position="17"/>
        <end position="49"/>
    </location>
</feature>
<dbReference type="GO" id="GO:0004309">
    <property type="term" value="F:exopolyphosphatase activity"/>
    <property type="evidence" value="ECO:0007669"/>
    <property type="project" value="TreeGrafter"/>
</dbReference>
<dbReference type="SUPFAM" id="SSF56300">
    <property type="entry name" value="Metallo-dependent phosphatases"/>
    <property type="match status" value="1"/>
</dbReference>